<dbReference type="GO" id="GO:0016020">
    <property type="term" value="C:membrane"/>
    <property type="evidence" value="ECO:0007669"/>
    <property type="project" value="UniProtKB-SubCell"/>
</dbReference>
<evidence type="ECO:0000313" key="9">
    <source>
        <dbReference type="Proteomes" id="UP000652761"/>
    </source>
</evidence>
<comment type="caution">
    <text evidence="8">The sequence shown here is derived from an EMBL/GenBank/DDBJ whole genome shotgun (WGS) entry which is preliminary data.</text>
</comment>
<dbReference type="EMBL" id="NMUH01000814">
    <property type="protein sequence ID" value="MQL85191.1"/>
    <property type="molecule type" value="Genomic_DNA"/>
</dbReference>
<keyword evidence="2 7" id="KW-0812">Transmembrane</keyword>
<evidence type="ECO:0000256" key="4">
    <source>
        <dbReference type="ARBA" id="ARBA00023136"/>
    </source>
</evidence>
<proteinExistence type="inferred from homology"/>
<feature type="region of interest" description="Disordered" evidence="6">
    <location>
        <begin position="194"/>
        <end position="214"/>
    </location>
</feature>
<keyword evidence="4 7" id="KW-0472">Membrane</keyword>
<dbReference type="PANTHER" id="PTHR31509">
    <property type="entry name" value="BPS1-LIKE PROTEIN"/>
    <property type="match status" value="1"/>
</dbReference>
<dbReference type="OrthoDB" id="1878996at2759"/>
<evidence type="ECO:0000256" key="1">
    <source>
        <dbReference type="ARBA" id="ARBA00004167"/>
    </source>
</evidence>
<dbReference type="Proteomes" id="UP000652761">
    <property type="component" value="Unassembled WGS sequence"/>
</dbReference>
<evidence type="ECO:0000256" key="7">
    <source>
        <dbReference type="SAM" id="Phobius"/>
    </source>
</evidence>
<dbReference type="Pfam" id="PF05633">
    <property type="entry name" value="ROH1-like"/>
    <property type="match status" value="1"/>
</dbReference>
<feature type="transmembrane region" description="Helical" evidence="7">
    <location>
        <begin position="250"/>
        <end position="272"/>
    </location>
</feature>
<name>A0A843UPD3_COLES</name>
<comment type="subcellular location">
    <subcellularLocation>
        <location evidence="1">Membrane</location>
        <topology evidence="1">Single-pass membrane protein</topology>
    </subcellularLocation>
</comment>
<keyword evidence="3 7" id="KW-1133">Transmembrane helix</keyword>
<evidence type="ECO:0000256" key="2">
    <source>
        <dbReference type="ARBA" id="ARBA00022692"/>
    </source>
</evidence>
<gene>
    <name evidence="8" type="ORF">Taro_017712</name>
</gene>
<keyword evidence="9" id="KW-1185">Reference proteome</keyword>
<evidence type="ECO:0000256" key="3">
    <source>
        <dbReference type="ARBA" id="ARBA00022989"/>
    </source>
</evidence>
<organism evidence="8 9">
    <name type="scientific">Colocasia esculenta</name>
    <name type="common">Wild taro</name>
    <name type="synonym">Arum esculentum</name>
    <dbReference type="NCBI Taxonomy" id="4460"/>
    <lineage>
        <taxon>Eukaryota</taxon>
        <taxon>Viridiplantae</taxon>
        <taxon>Streptophyta</taxon>
        <taxon>Embryophyta</taxon>
        <taxon>Tracheophyta</taxon>
        <taxon>Spermatophyta</taxon>
        <taxon>Magnoliopsida</taxon>
        <taxon>Liliopsida</taxon>
        <taxon>Araceae</taxon>
        <taxon>Aroideae</taxon>
        <taxon>Colocasieae</taxon>
        <taxon>Colocasia</taxon>
    </lineage>
</organism>
<protein>
    <submittedName>
        <fullName evidence="8">Uncharacterized protein</fullName>
    </submittedName>
</protein>
<evidence type="ECO:0000313" key="8">
    <source>
        <dbReference type="EMBL" id="MQL85191.1"/>
    </source>
</evidence>
<evidence type="ECO:0000256" key="5">
    <source>
        <dbReference type="ARBA" id="ARBA00035114"/>
    </source>
</evidence>
<reference evidence="8" key="1">
    <citation type="submission" date="2017-07" db="EMBL/GenBank/DDBJ databases">
        <title>Taro Niue Genome Assembly and Annotation.</title>
        <authorList>
            <person name="Atibalentja N."/>
            <person name="Keating K."/>
            <person name="Fields C.J."/>
        </authorList>
    </citation>
    <scope>NUCLEOTIDE SEQUENCE</scope>
    <source>
        <strain evidence="8">Niue_2</strain>
        <tissue evidence="8">Leaf</tissue>
    </source>
</reference>
<dbReference type="AlphaFoldDB" id="A0A843UPD3"/>
<comment type="similarity">
    <text evidence="5">Belongs to the ROH1 family.</text>
</comment>
<sequence length="398" mass="44473">MPAAEYQRNSAPLGRSVLGVRRDQVHSMDAHHDCAGGGGLHELESFQRRVADLFHDLAAPFAASEAGGGGAVLSISWLRKLLEAFLACQVEFRGIVLNNRGAASRPPLDRMVAEYFERGVKALDVCNAMRDGVERVRQWRKYLEIVLAALDSRQRGVGEGQLRRAKKAFADLTIAMLDDKEAGSVLAHRNRSFGRSNVSGKDHHQRASAAHTRSNSWSVSRSWSAVRQLQAIGNNLAAPRGNDIMATNGLVIPVYTMNTVLLFVMWVLVAAIPCQDRGLQIHFSVPRSFLWAAPVTLMHERITEESKKRERRNSNGLLREIHRIEMCSHHLAELADPSQHPLPDDREAELRQWVEELAQVCNLLNDGLDPLERQVREVFHRIVRDRTDCLDSLGQAAS</sequence>
<dbReference type="InterPro" id="IPR008511">
    <property type="entry name" value="ROH1-like"/>
</dbReference>
<accession>A0A843UPD3</accession>
<evidence type="ECO:0000256" key="6">
    <source>
        <dbReference type="SAM" id="MobiDB-lite"/>
    </source>
</evidence>